<comment type="caution">
    <text evidence="1">The sequence shown here is derived from an EMBL/GenBank/DDBJ whole genome shotgun (WGS) entry which is preliminary data.</text>
</comment>
<gene>
    <name evidence="1" type="ORF">COU22_03180</name>
</gene>
<evidence type="ECO:0000313" key="2">
    <source>
        <dbReference type="Proteomes" id="UP000230543"/>
    </source>
</evidence>
<dbReference type="EMBL" id="PFBO01000116">
    <property type="protein sequence ID" value="PIT90257.1"/>
    <property type="molecule type" value="Genomic_DNA"/>
</dbReference>
<reference evidence="2" key="1">
    <citation type="submission" date="2017-09" db="EMBL/GenBank/DDBJ databases">
        <title>Depth-based differentiation of microbial function through sediment-hosted aquifers and enrichment of novel symbionts in the deep terrestrial subsurface.</title>
        <authorList>
            <person name="Probst A.J."/>
            <person name="Ladd B."/>
            <person name="Jarett J.K."/>
            <person name="Geller-Mcgrath D.E."/>
            <person name="Sieber C.M.K."/>
            <person name="Emerson J.B."/>
            <person name="Anantharaman K."/>
            <person name="Thomas B.C."/>
            <person name="Malmstrom R."/>
            <person name="Stieglmeier M."/>
            <person name="Klingl A."/>
            <person name="Woyke T."/>
            <person name="Ryan C.M."/>
            <person name="Banfield J.F."/>
        </authorList>
    </citation>
    <scope>NUCLEOTIDE SEQUENCE [LARGE SCALE GENOMIC DNA]</scope>
</reference>
<organism evidence="1 2">
    <name type="scientific">Candidatus Komeilibacteria bacterium CG10_big_fil_rev_8_21_14_0_10_41_13</name>
    <dbReference type="NCBI Taxonomy" id="1974476"/>
    <lineage>
        <taxon>Bacteria</taxon>
        <taxon>Candidatus Komeiliibacteriota</taxon>
    </lineage>
</organism>
<name>A0A2M6WBW5_9BACT</name>
<dbReference type="Proteomes" id="UP000230543">
    <property type="component" value="Unassembled WGS sequence"/>
</dbReference>
<evidence type="ECO:0000313" key="1">
    <source>
        <dbReference type="EMBL" id="PIT90257.1"/>
    </source>
</evidence>
<sequence>MNIDQWEQLKNKVLKENEVLDHYEDRDEDRREDIEVIEFISPLGRMKLEWLTRPKVLDKKTSYSNRVGSQVSVDIVYSEDEITRTLKVYNWDDENEDWQEMDASAFS</sequence>
<proteinExistence type="predicted"/>
<dbReference type="AlphaFoldDB" id="A0A2M6WBW5"/>
<protein>
    <submittedName>
        <fullName evidence="1">Uncharacterized protein</fullName>
    </submittedName>
</protein>
<accession>A0A2M6WBW5</accession>